<dbReference type="AlphaFoldDB" id="A0A936Z3A9"/>
<feature type="chain" id="PRO_5037441147" description="DUF2846 domain-containing protein" evidence="1">
    <location>
        <begin position="23"/>
        <end position="132"/>
    </location>
</feature>
<comment type="caution">
    <text evidence="2">The sequence shown here is derived from an EMBL/GenBank/DDBJ whole genome shotgun (WGS) entry which is preliminary data.</text>
</comment>
<reference evidence="2 3" key="1">
    <citation type="journal article" date="2017" name="Int. J. Syst. Evol. Microbiol.">
        <title>Ramlibacter monticola sp. nov., isolated from forest soil.</title>
        <authorList>
            <person name="Chaudhary D.K."/>
            <person name="Kim J."/>
        </authorList>
    </citation>
    <scope>NUCLEOTIDE SEQUENCE [LARGE SCALE GENOMIC DNA]</scope>
    <source>
        <strain evidence="2 3">KACC 19175</strain>
    </source>
</reference>
<sequence length="132" mass="14038">MGLRGFRAAGALVVVLFFAACAARVPVAPASLMPLAGEAPDFVVQSDLPISLSTGYTRTVPAKSRWRAVGALPQGTVYRPVDSVFAIEGRQIHEAYLVVRGATLQGFYLPGEGNYSALVTTLQIPIHQGVQR</sequence>
<protein>
    <recommendedName>
        <fullName evidence="4">DUF2846 domain-containing protein</fullName>
    </recommendedName>
</protein>
<organism evidence="2 3">
    <name type="scientific">Ramlibacter monticola</name>
    <dbReference type="NCBI Taxonomy" id="1926872"/>
    <lineage>
        <taxon>Bacteria</taxon>
        <taxon>Pseudomonadati</taxon>
        <taxon>Pseudomonadota</taxon>
        <taxon>Betaproteobacteria</taxon>
        <taxon>Burkholderiales</taxon>
        <taxon>Comamonadaceae</taxon>
        <taxon>Ramlibacter</taxon>
    </lineage>
</organism>
<evidence type="ECO:0008006" key="4">
    <source>
        <dbReference type="Google" id="ProtNLM"/>
    </source>
</evidence>
<dbReference type="Proteomes" id="UP000599109">
    <property type="component" value="Unassembled WGS sequence"/>
</dbReference>
<name>A0A936Z3A9_9BURK</name>
<keyword evidence="1" id="KW-0732">Signal</keyword>
<gene>
    <name evidence="2" type="ORF">JJ685_19980</name>
</gene>
<evidence type="ECO:0000313" key="3">
    <source>
        <dbReference type="Proteomes" id="UP000599109"/>
    </source>
</evidence>
<feature type="signal peptide" evidence="1">
    <location>
        <begin position="1"/>
        <end position="22"/>
    </location>
</feature>
<dbReference type="PROSITE" id="PS51257">
    <property type="entry name" value="PROKAR_LIPOPROTEIN"/>
    <property type="match status" value="1"/>
</dbReference>
<proteinExistence type="predicted"/>
<evidence type="ECO:0000313" key="2">
    <source>
        <dbReference type="EMBL" id="MBL0393426.1"/>
    </source>
</evidence>
<evidence type="ECO:0000256" key="1">
    <source>
        <dbReference type="SAM" id="SignalP"/>
    </source>
</evidence>
<keyword evidence="3" id="KW-1185">Reference proteome</keyword>
<accession>A0A936Z3A9</accession>
<dbReference type="EMBL" id="JAEQNE010000005">
    <property type="protein sequence ID" value="MBL0393426.1"/>
    <property type="molecule type" value="Genomic_DNA"/>
</dbReference>